<evidence type="ECO:0000256" key="6">
    <source>
        <dbReference type="ARBA" id="ARBA00022630"/>
    </source>
</evidence>
<keyword evidence="16" id="KW-0496">Mitochondrion</keyword>
<dbReference type="Pfam" id="PF05187">
    <property type="entry name" value="Fer4_ETF_QO"/>
    <property type="match status" value="1"/>
</dbReference>
<organism evidence="21 22">
    <name type="scientific">Nannochloropsis salina CCMP1776</name>
    <dbReference type="NCBI Taxonomy" id="1027361"/>
    <lineage>
        <taxon>Eukaryota</taxon>
        <taxon>Sar</taxon>
        <taxon>Stramenopiles</taxon>
        <taxon>Ochrophyta</taxon>
        <taxon>Eustigmatophyceae</taxon>
        <taxon>Eustigmatales</taxon>
        <taxon>Monodopsidaceae</taxon>
        <taxon>Microchloropsis</taxon>
        <taxon>Microchloropsis salina</taxon>
    </lineage>
</organism>
<evidence type="ECO:0000259" key="20">
    <source>
        <dbReference type="PROSITE" id="PS51379"/>
    </source>
</evidence>
<evidence type="ECO:0000256" key="12">
    <source>
        <dbReference type="ARBA" id="ARBA00023002"/>
    </source>
</evidence>
<comment type="cofactor">
    <cofactor evidence="19">
        <name>[4Fe-4S] cluster</name>
        <dbReference type="ChEBI" id="CHEBI:49883"/>
    </cofactor>
    <text evidence="19">Binds 1 [4Fe-4S] cluster.</text>
</comment>
<feature type="domain" description="4Fe-4S ferredoxin-type" evidence="20">
    <location>
        <begin position="581"/>
        <end position="610"/>
    </location>
</feature>
<dbReference type="GO" id="GO:0051539">
    <property type="term" value="F:4 iron, 4 sulfur cluster binding"/>
    <property type="evidence" value="ECO:0007669"/>
    <property type="project" value="UniProtKB-UniRule"/>
</dbReference>
<comment type="similarity">
    <text evidence="4">Belongs to the ETF-QO/FixC family.</text>
</comment>
<evidence type="ECO:0000256" key="8">
    <source>
        <dbReference type="ARBA" id="ARBA00022792"/>
    </source>
</evidence>
<dbReference type="EMBL" id="SDOX01000002">
    <property type="protein sequence ID" value="TFJ88228.1"/>
    <property type="molecule type" value="Genomic_DNA"/>
</dbReference>
<dbReference type="Pfam" id="PF21162">
    <property type="entry name" value="ETFQO_UQ-bd"/>
    <property type="match status" value="1"/>
</dbReference>
<evidence type="ECO:0000256" key="2">
    <source>
        <dbReference type="ARBA" id="ARBA00002819"/>
    </source>
</evidence>
<reference evidence="21 22" key="1">
    <citation type="submission" date="2019-01" db="EMBL/GenBank/DDBJ databases">
        <title>Nuclear Genome Assembly of the Microalgal Biofuel strain Nannochloropsis salina CCMP1776.</title>
        <authorList>
            <person name="Hovde B."/>
        </authorList>
    </citation>
    <scope>NUCLEOTIDE SEQUENCE [LARGE SCALE GENOMIC DNA]</scope>
    <source>
        <strain evidence="21 22">CCMP1776</strain>
    </source>
</reference>
<dbReference type="PROSITE" id="PS51379">
    <property type="entry name" value="4FE4S_FER_2"/>
    <property type="match status" value="1"/>
</dbReference>
<dbReference type="GO" id="GO:0004174">
    <property type="term" value="F:electron-transferring-flavoprotein dehydrogenase activity"/>
    <property type="evidence" value="ECO:0007669"/>
    <property type="project" value="UniProtKB-UniRule"/>
</dbReference>
<dbReference type="Gene3D" id="3.50.50.60">
    <property type="entry name" value="FAD/NAD(P)-binding domain"/>
    <property type="match status" value="1"/>
</dbReference>
<evidence type="ECO:0000256" key="16">
    <source>
        <dbReference type="ARBA" id="ARBA00023128"/>
    </source>
</evidence>
<evidence type="ECO:0000256" key="17">
    <source>
        <dbReference type="ARBA" id="ARBA00023136"/>
    </source>
</evidence>
<comment type="catalytic activity">
    <reaction evidence="18 19">
        <text>a ubiquinone + reduced [electron-transfer flavoprotein] = a ubiquinol + oxidized [electron-transfer flavoprotein] + H(+)</text>
        <dbReference type="Rhea" id="RHEA:24052"/>
        <dbReference type="Rhea" id="RHEA-COMP:9565"/>
        <dbReference type="Rhea" id="RHEA-COMP:9566"/>
        <dbReference type="Rhea" id="RHEA-COMP:10685"/>
        <dbReference type="Rhea" id="RHEA-COMP:10686"/>
        <dbReference type="ChEBI" id="CHEBI:15378"/>
        <dbReference type="ChEBI" id="CHEBI:16389"/>
        <dbReference type="ChEBI" id="CHEBI:17976"/>
        <dbReference type="ChEBI" id="CHEBI:57692"/>
        <dbReference type="ChEBI" id="CHEBI:58307"/>
        <dbReference type="EC" id="1.5.5.1"/>
    </reaction>
</comment>
<keyword evidence="11 19" id="KW-0249">Electron transport</keyword>
<keyword evidence="10" id="KW-0809">Transit peptide</keyword>
<keyword evidence="12 19" id="KW-0560">Oxidoreductase</keyword>
<evidence type="ECO:0000256" key="11">
    <source>
        <dbReference type="ARBA" id="ARBA00022982"/>
    </source>
</evidence>
<evidence type="ECO:0000256" key="14">
    <source>
        <dbReference type="ARBA" id="ARBA00023014"/>
    </source>
</evidence>
<evidence type="ECO:0000313" key="22">
    <source>
        <dbReference type="Proteomes" id="UP000355283"/>
    </source>
</evidence>
<dbReference type="PANTHER" id="PTHR10617:SF107">
    <property type="entry name" value="ELECTRON TRANSFER FLAVOPROTEIN-UBIQUINONE OXIDOREDUCTASE, MITOCHONDRIAL"/>
    <property type="match status" value="1"/>
</dbReference>
<dbReference type="SUPFAM" id="SSF51905">
    <property type="entry name" value="FAD/NAD(P)-binding domain"/>
    <property type="match status" value="1"/>
</dbReference>
<dbReference type="Gene3D" id="3.30.9.90">
    <property type="match status" value="1"/>
</dbReference>
<dbReference type="InterPro" id="IPR036188">
    <property type="entry name" value="FAD/NAD-bd_sf"/>
</dbReference>
<evidence type="ECO:0000256" key="9">
    <source>
        <dbReference type="ARBA" id="ARBA00022827"/>
    </source>
</evidence>
<evidence type="ECO:0000256" key="4">
    <source>
        <dbReference type="ARBA" id="ARBA00006796"/>
    </source>
</evidence>
<evidence type="ECO:0000256" key="1">
    <source>
        <dbReference type="ARBA" id="ARBA00001974"/>
    </source>
</evidence>
<comment type="caution">
    <text evidence="21">The sequence shown here is derived from an EMBL/GenBank/DDBJ whole genome shotgun (WGS) entry which is preliminary data.</text>
</comment>
<dbReference type="PANTHER" id="PTHR10617">
    <property type="entry name" value="ELECTRON TRANSFER FLAVOPROTEIN-UBIQUINONE OXIDOREDUCTASE"/>
    <property type="match status" value="1"/>
</dbReference>
<dbReference type="Gene3D" id="3.30.70.20">
    <property type="match status" value="1"/>
</dbReference>
<dbReference type="GO" id="GO:0005743">
    <property type="term" value="C:mitochondrial inner membrane"/>
    <property type="evidence" value="ECO:0007669"/>
    <property type="project" value="UniProtKB-SubCell"/>
</dbReference>
<dbReference type="AlphaFoldDB" id="A0A4D9DH94"/>
<dbReference type="SUPFAM" id="SSF54862">
    <property type="entry name" value="4Fe-4S ferredoxins"/>
    <property type="match status" value="1"/>
</dbReference>
<dbReference type="Proteomes" id="UP000355283">
    <property type="component" value="Unassembled WGS sequence"/>
</dbReference>
<dbReference type="GO" id="GO:0046872">
    <property type="term" value="F:metal ion binding"/>
    <property type="evidence" value="ECO:0007669"/>
    <property type="project" value="UniProtKB-KW"/>
</dbReference>
<keyword evidence="17" id="KW-0472">Membrane</keyword>
<keyword evidence="6 19" id="KW-0285">Flavoprotein</keyword>
<comment type="subcellular location">
    <subcellularLocation>
        <location evidence="3">Mitochondrion inner membrane</location>
    </subcellularLocation>
</comment>
<evidence type="ECO:0000256" key="10">
    <source>
        <dbReference type="ARBA" id="ARBA00022946"/>
    </source>
</evidence>
<evidence type="ECO:0000256" key="13">
    <source>
        <dbReference type="ARBA" id="ARBA00023004"/>
    </source>
</evidence>
<keyword evidence="8" id="KW-0999">Mitochondrion inner membrane</keyword>
<accession>A0A4D9DH94</accession>
<keyword evidence="9 19" id="KW-0274">FAD</keyword>
<keyword evidence="5 19" id="KW-0813">Transport</keyword>
<evidence type="ECO:0000313" key="21">
    <source>
        <dbReference type="EMBL" id="TFJ88228.1"/>
    </source>
</evidence>
<name>A0A4D9DH94_9STRA</name>
<evidence type="ECO:0000256" key="19">
    <source>
        <dbReference type="RuleBase" id="RU366068"/>
    </source>
</evidence>
<dbReference type="FunFam" id="3.30.70.20:FF:000015">
    <property type="entry name" value="Electron transfer flavoprotein-ubiquinone oxidoreductase"/>
    <property type="match status" value="1"/>
</dbReference>
<sequence>MITMLRVMPAARVFRASARRLGVSTGTQNHAKKKNATTHMKTRARLFSSNAQSDESATERDVMDYDVVTVGAGPAGLAAAIRLKQLANAQNKELSVCVLEKGAEVGAHILSGNVFEPRALDELIPDWREKGAPIDTPVTEDAFLILYDDKKSVRLPNALLPPQQHNDGNYVVSLSQLVRWLGEQAEELGVDIFPGFSAAEVLYDEGSGGVVGVATRDVGISKDGSKKSNYQPGIELRGKQTIFAEGARGSCSEAVMKKFDLRAAADVQTYGLGVKEVWEVPEANFKPGFVMHTLGWPLQTGPLDTTFGGSFLYHLKPNLVLLGMVVGLDYENPYLNPYKEFQRWKLHPDILRHIQDGQVISYGARVLNEGGYHAIPKLTFPGGVLVGCGAGFLNAVKIKGSHTAIKSGMVAAESIFQILDSSSDPNAPPVPQEATAYQDSMESSWVYEELKAVRNVHAGFSKGLAPGLAYAGLATHVLKGREPWTFHNTVSDSAKSKKAAACTPIQYPKNDGRYTFDLLTNLQRSGTYHEGDQPVHLRVKKELTDVPGRISYPEYAGPEQRFCPAGVYEYKVEDEGGKESAELIINAQNCVHCKCCSIKMPEEYIEWSVPEGGGGPSYTVM</sequence>
<dbReference type="InterPro" id="IPR007859">
    <property type="entry name" value="ETF-QO/FixX_C"/>
</dbReference>
<gene>
    <name evidence="21" type="ORF">NSK_000579</name>
</gene>
<dbReference type="InterPro" id="IPR040156">
    <property type="entry name" value="ETF-QO"/>
</dbReference>
<dbReference type="InterPro" id="IPR049398">
    <property type="entry name" value="ETF-QO/FixC_UQ-bd"/>
</dbReference>
<protein>
    <recommendedName>
        <fullName evidence="19">Electron transfer flavoprotein-ubiquinone oxidoreductase</fullName>
        <shortName evidence="19">ETF-QO</shortName>
        <ecNumber evidence="19">1.5.5.1</ecNumber>
    </recommendedName>
</protein>
<keyword evidence="14 19" id="KW-0411">Iron-sulfur</keyword>
<evidence type="ECO:0000256" key="7">
    <source>
        <dbReference type="ARBA" id="ARBA00022723"/>
    </source>
</evidence>
<dbReference type="SUPFAM" id="SSF54373">
    <property type="entry name" value="FAD-linked reductases, C-terminal domain"/>
    <property type="match status" value="1"/>
</dbReference>
<comment type="function">
    <text evidence="2 19">Accepts electrons from ETF and reduces ubiquinone.</text>
</comment>
<evidence type="ECO:0000256" key="3">
    <source>
        <dbReference type="ARBA" id="ARBA00004273"/>
    </source>
</evidence>
<evidence type="ECO:0000256" key="5">
    <source>
        <dbReference type="ARBA" id="ARBA00022448"/>
    </source>
</evidence>
<evidence type="ECO:0000256" key="18">
    <source>
        <dbReference type="ARBA" id="ARBA00052682"/>
    </source>
</evidence>
<dbReference type="EC" id="1.5.5.1" evidence="19"/>
<evidence type="ECO:0000256" key="15">
    <source>
        <dbReference type="ARBA" id="ARBA00023075"/>
    </source>
</evidence>
<dbReference type="Pfam" id="PF13450">
    <property type="entry name" value="NAD_binding_8"/>
    <property type="match status" value="1"/>
</dbReference>
<dbReference type="InterPro" id="IPR017896">
    <property type="entry name" value="4Fe4S_Fe-S-bd"/>
</dbReference>
<keyword evidence="13 19" id="KW-0408">Iron</keyword>
<keyword evidence="7 19" id="KW-0479">Metal-binding</keyword>
<comment type="cofactor">
    <cofactor evidence="1 19">
        <name>FAD</name>
        <dbReference type="ChEBI" id="CHEBI:57692"/>
    </cofactor>
</comment>
<keyword evidence="15 19" id="KW-0830">Ubiquinone</keyword>
<keyword evidence="22" id="KW-1185">Reference proteome</keyword>
<proteinExistence type="inferred from homology"/>
<dbReference type="OrthoDB" id="437331at2759"/>